<evidence type="ECO:0000259" key="11">
    <source>
        <dbReference type="Pfam" id="PF05193"/>
    </source>
</evidence>
<dbReference type="GO" id="GO:0006508">
    <property type="term" value="P:proteolysis"/>
    <property type="evidence" value="ECO:0007669"/>
    <property type="project" value="UniProtKB-KW"/>
</dbReference>
<comment type="cofactor">
    <cofactor evidence="1">
        <name>Zn(2+)</name>
        <dbReference type="ChEBI" id="CHEBI:29105"/>
    </cofactor>
</comment>
<sequence>MRNLCFLLTLVATLLLLPGRLIAAALPQDDKLITGQLENGLRYMIYPHSHPKDQVNLWLQIHTGSLQEEDNERGVAHFVEHMMFNGTKSWPGNKVIETFESMGLRFGRDVNAYTSYDETVYQVSLPTTQKQNLQKVMAIFSEWSNAATFEKHEVDAERGVITEEWRAHQDVKWRTSQARRPFLLANTRNLDREPIGLMDIVATVAPEQLRQFYQRWYQPNNMTFIVVGDIDSKEALALIKENLGKLPANKAAENRVWPTEAENRRRFNIINDKENRVNGIALYYRMPMVQVTDEQSFVEQAEWSMLVQLFNQRLLERIQSGELKTISGGTARSIKIAPDYQSLFFRVNARDDNMQDAANALMAELATIDQHGFSVAELDDVKATRLTWLKNAAEQQAERDLRMLTSRLASSSLNNTPFLSPEETYQLSKRLWPQITVQSLAKKWQQLRKNQDTFWEQMVNNDTAAQNALSPAAITALENEYANKKLAAYVFPGRNLSLTVNADPQAKITSQKRLAENLTSLTLSNGANVILAKSTGEEEKLQIIAVSDKGDLSFPAEQKSLIALANKAVSGSGVGDLSSSSLKRWSAENSVTMSSKVSGLNTLLSVSARANNPEPGFQLINQRITRSTINDNIWSSLQNAQIQALRTLDQRPAEKFAQQMYETRYADERTKLLQEKQIAQFSAADALAADRQLFSSPADITFVIVGNVAEDKLLPLITRYLGSIKRSDSALAAGKPLTRATDNAAVTVKEQNEPVAQVSQWTRYDPRTPINLATRMALDAFNVALAKDLRINIREQASGAYSVSSRLSVDPKAKDISHLLAFTCQPERHSELLTLANEVMTKRLTKGISQQELDEYQQNIQRSLDIQQNSVQQLANTIVNSIIQYDDPAVWMTQEKVLKNMTVENVNATVKEYLSKPANTHTGVLLPK</sequence>
<comment type="caution">
    <text evidence="13">The sequence shown here is derived from an EMBL/GenBank/DDBJ whole genome shotgun (WGS) entry which is preliminary data.</text>
</comment>
<evidence type="ECO:0000256" key="3">
    <source>
        <dbReference type="ARBA" id="ARBA00022670"/>
    </source>
</evidence>
<dbReference type="EMBL" id="JAHCRT010000002">
    <property type="protein sequence ID" value="MDQ9293132.1"/>
    <property type="molecule type" value="Genomic_DNA"/>
</dbReference>
<reference evidence="13 14" key="1">
    <citation type="submission" date="2018-06" db="EMBL/GenBank/DDBJ databases">
        <title>Recombination Drives Gene Content and Phenotype Evolution in Wild Type E. coli Strains.</title>
        <authorList>
            <person name="Field C.M."/>
            <person name="Silander O.K."/>
            <person name="Van Nimwegen E."/>
        </authorList>
    </citation>
    <scope>NUCLEOTIDE SEQUENCE [LARGE SCALE GENOMIC DNA]</scope>
    <source>
        <strain evidence="13 14">SC344</strain>
    </source>
</reference>
<dbReference type="InterPro" id="IPR050626">
    <property type="entry name" value="Peptidase_M16"/>
</dbReference>
<feature type="signal peptide" evidence="9">
    <location>
        <begin position="1"/>
        <end position="23"/>
    </location>
</feature>
<dbReference type="Proteomes" id="UP000254454">
    <property type="component" value="Unassembled WGS sequence"/>
</dbReference>
<dbReference type="InterPro" id="IPR011765">
    <property type="entry name" value="Pept_M16_N"/>
</dbReference>
<dbReference type="InterPro" id="IPR001431">
    <property type="entry name" value="Pept_M16_Zn_BS"/>
</dbReference>
<dbReference type="Pfam" id="PF00675">
    <property type="entry name" value="Peptidase_M16"/>
    <property type="match status" value="1"/>
</dbReference>
<reference evidence="12 15" key="2">
    <citation type="submission" date="2021-05" db="EMBL/GenBank/DDBJ databases">
        <title>Genome sequence of E. marmotae isolates.</title>
        <authorList>
            <person name="Binsker U."/>
            <person name="Hammerl J.A."/>
        </authorList>
    </citation>
    <scope>NUCLEOTIDE SEQUENCE [LARGE SCALE GENOMIC DNA]</scope>
    <source>
        <strain evidence="12 15">21-MO00586</strain>
    </source>
</reference>
<keyword evidence="7" id="KW-0482">Metalloprotease</keyword>
<evidence type="ECO:0000313" key="14">
    <source>
        <dbReference type="Proteomes" id="UP000254454"/>
    </source>
</evidence>
<evidence type="ECO:0000256" key="8">
    <source>
        <dbReference type="RuleBase" id="RU004447"/>
    </source>
</evidence>
<evidence type="ECO:0000256" key="4">
    <source>
        <dbReference type="ARBA" id="ARBA00022723"/>
    </source>
</evidence>
<dbReference type="SUPFAM" id="SSF63411">
    <property type="entry name" value="LuxS/MPP-like metallohydrolase"/>
    <property type="match status" value="4"/>
</dbReference>
<evidence type="ECO:0000256" key="7">
    <source>
        <dbReference type="ARBA" id="ARBA00023049"/>
    </source>
</evidence>
<feature type="domain" description="Peptidase M16 C-terminal" evidence="11">
    <location>
        <begin position="694"/>
        <end position="859"/>
    </location>
</feature>
<dbReference type="GO" id="GO:0004222">
    <property type="term" value="F:metalloendopeptidase activity"/>
    <property type="evidence" value="ECO:0007669"/>
    <property type="project" value="InterPro"/>
</dbReference>
<evidence type="ECO:0000313" key="13">
    <source>
        <dbReference type="EMBL" id="RDR23544.1"/>
    </source>
</evidence>
<dbReference type="Pfam" id="PF05193">
    <property type="entry name" value="Peptidase_M16_C"/>
    <property type="match status" value="2"/>
</dbReference>
<feature type="chain" id="PRO_5016986396" evidence="9">
    <location>
        <begin position="24"/>
        <end position="928"/>
    </location>
</feature>
<evidence type="ECO:0000313" key="12">
    <source>
        <dbReference type="EMBL" id="MDQ9293132.1"/>
    </source>
</evidence>
<dbReference type="GO" id="GO:0046872">
    <property type="term" value="F:metal ion binding"/>
    <property type="evidence" value="ECO:0007669"/>
    <property type="project" value="UniProtKB-KW"/>
</dbReference>
<keyword evidence="15" id="KW-1185">Reference proteome</keyword>
<keyword evidence="4" id="KW-0479">Metal-binding</keyword>
<evidence type="ECO:0000256" key="1">
    <source>
        <dbReference type="ARBA" id="ARBA00001947"/>
    </source>
</evidence>
<evidence type="ECO:0000256" key="6">
    <source>
        <dbReference type="ARBA" id="ARBA00022833"/>
    </source>
</evidence>
<evidence type="ECO:0000259" key="10">
    <source>
        <dbReference type="Pfam" id="PF00675"/>
    </source>
</evidence>
<protein>
    <submittedName>
        <fullName evidence="12">Insulinase family protein</fullName>
    </submittedName>
    <submittedName>
        <fullName evidence="13">Peptidase M16 inactive domain protein</fullName>
    </submittedName>
</protein>
<evidence type="ECO:0000313" key="15">
    <source>
        <dbReference type="Proteomes" id="UP001235723"/>
    </source>
</evidence>
<keyword evidence="6" id="KW-0862">Zinc</keyword>
<dbReference type="Proteomes" id="UP001235723">
    <property type="component" value="Unassembled WGS sequence"/>
</dbReference>
<dbReference type="PANTHER" id="PTHR43690:SF17">
    <property type="entry name" value="PROTEIN YHJJ"/>
    <property type="match status" value="1"/>
</dbReference>
<keyword evidence="3" id="KW-0645">Protease</keyword>
<comment type="similarity">
    <text evidence="2 8">Belongs to the peptidase M16 family.</text>
</comment>
<evidence type="ECO:0000256" key="9">
    <source>
        <dbReference type="SAM" id="SignalP"/>
    </source>
</evidence>
<keyword evidence="9" id="KW-0732">Signal</keyword>
<gene>
    <name evidence="13" type="ORF">C4A13_01366</name>
    <name evidence="12" type="ORF">KJE03_06490</name>
</gene>
<dbReference type="AlphaFoldDB" id="A0A370V3P9"/>
<dbReference type="PROSITE" id="PS00143">
    <property type="entry name" value="INSULINASE"/>
    <property type="match status" value="1"/>
</dbReference>
<evidence type="ECO:0000256" key="2">
    <source>
        <dbReference type="ARBA" id="ARBA00007261"/>
    </source>
</evidence>
<name>A0A370V3P9_9ESCH</name>
<organism evidence="13 14">
    <name type="scientific">Escherichia marmotae</name>
    <dbReference type="NCBI Taxonomy" id="1499973"/>
    <lineage>
        <taxon>Bacteria</taxon>
        <taxon>Pseudomonadati</taxon>
        <taxon>Pseudomonadota</taxon>
        <taxon>Gammaproteobacteria</taxon>
        <taxon>Enterobacterales</taxon>
        <taxon>Enterobacteriaceae</taxon>
        <taxon>Escherichia</taxon>
    </lineage>
</organism>
<feature type="domain" description="Peptidase M16 N-terminal" evidence="10">
    <location>
        <begin position="44"/>
        <end position="194"/>
    </location>
</feature>
<feature type="domain" description="Peptidase M16 C-terminal" evidence="11">
    <location>
        <begin position="205"/>
        <end position="383"/>
    </location>
</feature>
<dbReference type="Gene3D" id="3.30.830.10">
    <property type="entry name" value="Metalloenzyme, LuxS/M16 peptidase-like"/>
    <property type="match status" value="4"/>
</dbReference>
<keyword evidence="5" id="KW-0378">Hydrolase</keyword>
<accession>A0A370V3P9</accession>
<dbReference type="PANTHER" id="PTHR43690">
    <property type="entry name" value="NARDILYSIN"/>
    <property type="match status" value="1"/>
</dbReference>
<dbReference type="RefSeq" id="WP_061090848.1">
    <property type="nucleotide sequence ID" value="NZ_CP072689.1"/>
</dbReference>
<dbReference type="InterPro" id="IPR011249">
    <property type="entry name" value="Metalloenz_LuxS/M16"/>
</dbReference>
<dbReference type="EMBL" id="QONO01000195">
    <property type="protein sequence ID" value="RDR23544.1"/>
    <property type="molecule type" value="Genomic_DNA"/>
</dbReference>
<dbReference type="InterPro" id="IPR007863">
    <property type="entry name" value="Peptidase_M16_C"/>
</dbReference>
<dbReference type="GeneID" id="86946410"/>
<proteinExistence type="inferred from homology"/>
<evidence type="ECO:0000256" key="5">
    <source>
        <dbReference type="ARBA" id="ARBA00022801"/>
    </source>
</evidence>